<name>A0A4S2MM56_9PEZI</name>
<reference evidence="1 2" key="1">
    <citation type="submission" date="2019-04" db="EMBL/GenBank/DDBJ databases">
        <title>Comparative genomics and transcriptomics to analyze fruiting body development in filamentous ascomycetes.</title>
        <authorList>
            <consortium name="DOE Joint Genome Institute"/>
            <person name="Lutkenhaus R."/>
            <person name="Traeger S."/>
            <person name="Breuer J."/>
            <person name="Kuo A."/>
            <person name="Lipzen A."/>
            <person name="Pangilinan J."/>
            <person name="Dilworth D."/>
            <person name="Sandor L."/>
            <person name="Poggeler S."/>
            <person name="Barry K."/>
            <person name="Grigoriev I.V."/>
            <person name="Nowrousian M."/>
        </authorList>
    </citation>
    <scope>NUCLEOTIDE SEQUENCE [LARGE SCALE GENOMIC DNA]</scope>
    <source>
        <strain evidence="1 2">CBS 389.68</strain>
    </source>
</reference>
<keyword evidence="2" id="KW-1185">Reference proteome</keyword>
<evidence type="ECO:0000313" key="1">
    <source>
        <dbReference type="EMBL" id="TGZ78122.1"/>
    </source>
</evidence>
<evidence type="ECO:0000313" key="2">
    <source>
        <dbReference type="Proteomes" id="UP000298138"/>
    </source>
</evidence>
<dbReference type="AlphaFoldDB" id="A0A4S2MM56"/>
<protein>
    <submittedName>
        <fullName evidence="1">Uncharacterized protein</fullName>
    </submittedName>
</protein>
<dbReference type="EMBL" id="ML220145">
    <property type="protein sequence ID" value="TGZ78122.1"/>
    <property type="molecule type" value="Genomic_DNA"/>
</dbReference>
<dbReference type="InParanoid" id="A0A4S2MM56"/>
<dbReference type="Proteomes" id="UP000298138">
    <property type="component" value="Unassembled WGS sequence"/>
</dbReference>
<proteinExistence type="predicted"/>
<sequence length="153" mass="17835">MLLPVSTHELIHSLNSTFELILFSLSEIIDISLRQCKEHDNIALDLSLISLTKLAKTLQYHPISHSQDRRRVSELLVPTFKYMDSLFDSYANVNDYDLLLLSLHKTKMVVKLMRRRFADNRPNHFCIPNCWDLEGLHHSVKGILRVFNTSEED</sequence>
<organism evidence="1 2">
    <name type="scientific">Ascodesmis nigricans</name>
    <dbReference type="NCBI Taxonomy" id="341454"/>
    <lineage>
        <taxon>Eukaryota</taxon>
        <taxon>Fungi</taxon>
        <taxon>Dikarya</taxon>
        <taxon>Ascomycota</taxon>
        <taxon>Pezizomycotina</taxon>
        <taxon>Pezizomycetes</taxon>
        <taxon>Pezizales</taxon>
        <taxon>Ascodesmidaceae</taxon>
        <taxon>Ascodesmis</taxon>
    </lineage>
</organism>
<accession>A0A4S2MM56</accession>
<gene>
    <name evidence="1" type="ORF">EX30DRAFT_398035</name>
</gene>